<dbReference type="Gene3D" id="2.30.42.10">
    <property type="match status" value="2"/>
</dbReference>
<dbReference type="GO" id="GO:0043495">
    <property type="term" value="F:protein-membrane adaptor activity"/>
    <property type="evidence" value="ECO:0007669"/>
    <property type="project" value="TreeGrafter"/>
</dbReference>
<dbReference type="CDD" id="cd06768">
    <property type="entry name" value="PDZ_NHERF-like"/>
    <property type="match status" value="2"/>
</dbReference>
<dbReference type="InterPro" id="IPR041489">
    <property type="entry name" value="PDZ_6"/>
</dbReference>
<dbReference type="SMART" id="SM00228">
    <property type="entry name" value="PDZ"/>
    <property type="match status" value="2"/>
</dbReference>
<feature type="domain" description="PDZ" evidence="5">
    <location>
        <begin position="21"/>
        <end position="101"/>
    </location>
</feature>
<keyword evidence="3" id="KW-0677">Repeat</keyword>
<sequence length="506" mass="55345">MADMAYSLEQEMLERGLQPRLCYLTKGDRGFGFHLHGERHRGAQFIRKIEPGSPADLAGLRSGDRVVEVNGENVEKDSHHQVVEKIMAVEHRTRLLVVDRETDEFLRFHNLPCTEELAVEMGCLSPRASSLTSSPRTSCSSSPLVSLSPSPRDSITPPFSRGCSDKPRMAVATGAMDKLAFIMNGNKTPPISPSVLIGSPTRRRDPFTPLLLPPSPSPSHTESDCHTDLSTTPTCRQEEAVVDEQDEVMLDLRPRLCCMALGNDGYGFNLHCDKSRVGQFVRSVDPDSPADRAGLRPGDRVVEVNDRSIEGMKHAEVVAFIRHGQGCATLLVVDPETDTLFKRLGITPTTEHLKEDCVDGPLIESPVSNCPITDSSASPSPITDGPLSSPPIINITLTDPPITNGSLKHQGSSSSHSTISDTSLELRNLDTASKIFGDLDRHKRHSAPAGHQELKPQKPTLDPFIDSGLRLSPTAAEAKQKVRAKKANKRAPPMDWSKKQELFSNF</sequence>
<feature type="compositionally biased region" description="Basic and acidic residues" evidence="4">
    <location>
        <begin position="496"/>
        <end position="506"/>
    </location>
</feature>
<organism evidence="6 7">
    <name type="scientific">Astyanax mexicanus</name>
    <name type="common">Blind cave fish</name>
    <name type="synonym">Astyanax fasciatus mexicanus</name>
    <dbReference type="NCBI Taxonomy" id="7994"/>
    <lineage>
        <taxon>Eukaryota</taxon>
        <taxon>Metazoa</taxon>
        <taxon>Chordata</taxon>
        <taxon>Craniata</taxon>
        <taxon>Vertebrata</taxon>
        <taxon>Euteleostomi</taxon>
        <taxon>Actinopterygii</taxon>
        <taxon>Neopterygii</taxon>
        <taxon>Teleostei</taxon>
        <taxon>Ostariophysi</taxon>
        <taxon>Characiformes</taxon>
        <taxon>Characoidei</taxon>
        <taxon>Acestrorhamphidae</taxon>
        <taxon>Acestrorhamphinae</taxon>
        <taxon>Astyanax</taxon>
    </lineage>
</organism>
<dbReference type="AlphaFoldDB" id="A0A8T2KVG2"/>
<feature type="compositionally biased region" description="Low complexity" evidence="4">
    <location>
        <begin position="412"/>
        <end position="421"/>
    </location>
</feature>
<keyword evidence="2" id="KW-0472">Membrane</keyword>
<proteinExistence type="predicted"/>
<feature type="region of interest" description="Disordered" evidence="4">
    <location>
        <begin position="127"/>
        <end position="162"/>
    </location>
</feature>
<dbReference type="InterPro" id="IPR001478">
    <property type="entry name" value="PDZ"/>
</dbReference>
<gene>
    <name evidence="6" type="primary">SLC9A3R2</name>
    <name evidence="6" type="ORF">AMEX_G24463</name>
</gene>
<feature type="domain" description="PDZ" evidence="5">
    <location>
        <begin position="262"/>
        <end position="336"/>
    </location>
</feature>
<accession>A0A8T2KVG2</accession>
<dbReference type="GO" id="GO:0072659">
    <property type="term" value="P:protein localization to plasma membrane"/>
    <property type="evidence" value="ECO:0007669"/>
    <property type="project" value="TreeGrafter"/>
</dbReference>
<evidence type="ECO:0000256" key="3">
    <source>
        <dbReference type="ARBA" id="ARBA00022737"/>
    </source>
</evidence>
<dbReference type="InterPro" id="IPR015098">
    <property type="entry name" value="EBP50_C"/>
</dbReference>
<dbReference type="OrthoDB" id="10007415at2759"/>
<evidence type="ECO:0000313" key="6">
    <source>
        <dbReference type="EMBL" id="KAG9262657.1"/>
    </source>
</evidence>
<reference evidence="6 7" key="1">
    <citation type="submission" date="2021-07" db="EMBL/GenBank/DDBJ databases">
        <authorList>
            <person name="Imarazene B."/>
            <person name="Zahm M."/>
            <person name="Klopp C."/>
            <person name="Cabau C."/>
            <person name="Beille S."/>
            <person name="Jouanno E."/>
            <person name="Castinel A."/>
            <person name="Lluch J."/>
            <person name="Gil L."/>
            <person name="Kuchtly C."/>
            <person name="Lopez Roques C."/>
            <person name="Donnadieu C."/>
            <person name="Parrinello H."/>
            <person name="Journot L."/>
            <person name="Du K."/>
            <person name="Schartl M."/>
            <person name="Retaux S."/>
            <person name="Guiguen Y."/>
        </authorList>
    </citation>
    <scope>NUCLEOTIDE SEQUENCE [LARGE SCALE GENOMIC DNA]</scope>
    <source>
        <strain evidence="6">Pach_M1</strain>
        <tissue evidence="6">Testis</tissue>
    </source>
</reference>
<comment type="caution">
    <text evidence="6">The sequence shown here is derived from an EMBL/GenBank/DDBJ whole genome shotgun (WGS) entry which is preliminary data.</text>
</comment>
<feature type="compositionally biased region" description="Low complexity" evidence="4">
    <location>
        <begin position="127"/>
        <end position="154"/>
    </location>
</feature>
<dbReference type="EMBL" id="JAICCE010000021">
    <property type="protein sequence ID" value="KAG9262657.1"/>
    <property type="molecule type" value="Genomic_DNA"/>
</dbReference>
<comment type="subcellular location">
    <subcellularLocation>
        <location evidence="1">Cell membrane</location>
    </subcellularLocation>
</comment>
<feature type="compositionally biased region" description="Polar residues" evidence="4">
    <location>
        <begin position="369"/>
        <end position="381"/>
    </location>
</feature>
<protein>
    <submittedName>
        <fullName evidence="6">Na(+)/H(+) exchange regulatory cofactor NHE-RF2</fullName>
    </submittedName>
</protein>
<evidence type="ECO:0000259" key="5">
    <source>
        <dbReference type="PROSITE" id="PS50106"/>
    </source>
</evidence>
<feature type="compositionally biased region" description="Polar residues" evidence="4">
    <location>
        <begin position="395"/>
        <end position="411"/>
    </location>
</feature>
<dbReference type="PANTHER" id="PTHR14191:SF4">
    <property type="entry name" value="NA(+)_H(+) EXCHANGE REGULATORY COFACTOR NHE-RF2"/>
    <property type="match status" value="1"/>
</dbReference>
<dbReference type="SUPFAM" id="SSF50156">
    <property type="entry name" value="PDZ domain-like"/>
    <property type="match status" value="2"/>
</dbReference>
<dbReference type="Pfam" id="PF17820">
    <property type="entry name" value="PDZ_6"/>
    <property type="match status" value="2"/>
</dbReference>
<keyword evidence="2" id="KW-1003">Cell membrane</keyword>
<feature type="region of interest" description="Disordered" evidence="4">
    <location>
        <begin position="369"/>
        <end position="421"/>
    </location>
</feature>
<dbReference type="PROSITE" id="PS50106">
    <property type="entry name" value="PDZ"/>
    <property type="match status" value="2"/>
</dbReference>
<feature type="region of interest" description="Disordered" evidence="4">
    <location>
        <begin position="444"/>
        <end position="506"/>
    </location>
</feature>
<dbReference type="GO" id="GO:0005102">
    <property type="term" value="F:signaling receptor binding"/>
    <property type="evidence" value="ECO:0007669"/>
    <property type="project" value="TreeGrafter"/>
</dbReference>
<feature type="region of interest" description="Disordered" evidence="4">
    <location>
        <begin position="212"/>
        <end position="231"/>
    </location>
</feature>
<dbReference type="InterPro" id="IPR051067">
    <property type="entry name" value="NHER"/>
</dbReference>
<dbReference type="Pfam" id="PF09007">
    <property type="entry name" value="EBP50_C"/>
    <property type="match status" value="1"/>
</dbReference>
<dbReference type="GO" id="GO:0016324">
    <property type="term" value="C:apical plasma membrane"/>
    <property type="evidence" value="ECO:0007669"/>
    <property type="project" value="TreeGrafter"/>
</dbReference>
<evidence type="ECO:0000256" key="1">
    <source>
        <dbReference type="ARBA" id="ARBA00004236"/>
    </source>
</evidence>
<evidence type="ECO:0000256" key="4">
    <source>
        <dbReference type="SAM" id="MobiDB-lite"/>
    </source>
</evidence>
<dbReference type="InterPro" id="IPR036034">
    <property type="entry name" value="PDZ_sf"/>
</dbReference>
<name>A0A8T2KVG2_ASTMX</name>
<evidence type="ECO:0000313" key="7">
    <source>
        <dbReference type="Proteomes" id="UP000752171"/>
    </source>
</evidence>
<dbReference type="PANTHER" id="PTHR14191">
    <property type="entry name" value="PDZ DOMAIN CONTAINING PROTEIN"/>
    <property type="match status" value="1"/>
</dbReference>
<evidence type="ECO:0000256" key="2">
    <source>
        <dbReference type="ARBA" id="ARBA00022475"/>
    </source>
</evidence>
<dbReference type="Proteomes" id="UP000752171">
    <property type="component" value="Unassembled WGS sequence"/>
</dbReference>